<proteinExistence type="predicted"/>
<reference evidence="1 2" key="1">
    <citation type="submission" date="2019-03" db="EMBL/GenBank/DDBJ databases">
        <title>Genomic Encyclopedia of Type Strains, Phase IV (KMG-IV): sequencing the most valuable type-strain genomes for metagenomic binning, comparative biology and taxonomic classification.</title>
        <authorList>
            <person name="Goeker M."/>
        </authorList>
    </citation>
    <scope>NUCLEOTIDE SEQUENCE [LARGE SCALE GENOMIC DNA]</scope>
    <source>
        <strain evidence="1 2">DSM 24179</strain>
    </source>
</reference>
<name>A0A4R2GM69_9BACT</name>
<gene>
    <name evidence="1" type="ORF">EV194_102256</name>
</gene>
<dbReference type="RefSeq" id="WP_132432636.1">
    <property type="nucleotide sequence ID" value="NZ_SLWK01000002.1"/>
</dbReference>
<protein>
    <submittedName>
        <fullName evidence="1">Uncharacterized protein</fullName>
    </submittedName>
</protein>
<sequence>MKTIKYLFLLLIVVSGCGTDIETITMQREGILTFRVEGSDEIWRSRDMIFYPGQSVVVEFDDEETPAVLFRRYYLVFEGRSPDGMDFELSFSIDVNDEDDMRHRYTKNYHPKRGGLHNVSLILIEKENPIRYFMAELCKDSMEDAFFEIDRQKSDERIIAGVLGASLCFIHDSDSLFSIYNAEFKDIEY</sequence>
<dbReference type="Proteomes" id="UP000295221">
    <property type="component" value="Unassembled WGS sequence"/>
</dbReference>
<dbReference type="AlphaFoldDB" id="A0A4R2GM69"/>
<evidence type="ECO:0000313" key="2">
    <source>
        <dbReference type="Proteomes" id="UP000295221"/>
    </source>
</evidence>
<comment type="caution">
    <text evidence="1">The sequence shown here is derived from an EMBL/GenBank/DDBJ whole genome shotgun (WGS) entry which is preliminary data.</text>
</comment>
<accession>A0A4R2GM69</accession>
<organism evidence="1 2">
    <name type="scientific">Natronoflexus pectinivorans</name>
    <dbReference type="NCBI Taxonomy" id="682526"/>
    <lineage>
        <taxon>Bacteria</taxon>
        <taxon>Pseudomonadati</taxon>
        <taxon>Bacteroidota</taxon>
        <taxon>Bacteroidia</taxon>
        <taxon>Marinilabiliales</taxon>
        <taxon>Marinilabiliaceae</taxon>
        <taxon>Natronoflexus</taxon>
    </lineage>
</organism>
<dbReference type="OrthoDB" id="1120117at2"/>
<evidence type="ECO:0000313" key="1">
    <source>
        <dbReference type="EMBL" id="TCO09827.1"/>
    </source>
</evidence>
<dbReference type="PROSITE" id="PS51257">
    <property type="entry name" value="PROKAR_LIPOPROTEIN"/>
    <property type="match status" value="1"/>
</dbReference>
<dbReference type="EMBL" id="SLWK01000002">
    <property type="protein sequence ID" value="TCO09827.1"/>
    <property type="molecule type" value="Genomic_DNA"/>
</dbReference>
<keyword evidence="2" id="KW-1185">Reference proteome</keyword>